<dbReference type="EMBL" id="BNJQ01000026">
    <property type="protein sequence ID" value="GHP09844.1"/>
    <property type="molecule type" value="Genomic_DNA"/>
</dbReference>
<feature type="region of interest" description="Disordered" evidence="1">
    <location>
        <begin position="134"/>
        <end position="163"/>
    </location>
</feature>
<evidence type="ECO:0000256" key="1">
    <source>
        <dbReference type="SAM" id="MobiDB-lite"/>
    </source>
</evidence>
<name>A0A830HRT2_9CHLO</name>
<reference evidence="2" key="1">
    <citation type="submission" date="2020-10" db="EMBL/GenBank/DDBJ databases">
        <title>Unveiling of a novel bifunctional photoreceptor, Dualchrome1, isolated from a cosmopolitan green alga.</title>
        <authorList>
            <person name="Suzuki S."/>
            <person name="Kawachi M."/>
        </authorList>
    </citation>
    <scope>NUCLEOTIDE SEQUENCE</scope>
    <source>
        <strain evidence="2">NIES 2893</strain>
    </source>
</reference>
<gene>
    <name evidence="2" type="ORF">PPROV_000857900</name>
</gene>
<dbReference type="AlphaFoldDB" id="A0A830HRT2"/>
<sequence length="452" mass="48967">MASGSKLPMAASMAASMALGWKPTKNLSSFKRLSSAPSWLFMTRNYSYSGCGGCGSTSPLCRLSPLSQSGLSSSGSLALNQQQQLLGNRRGGGAFFSNNANKITTTTTTTGFQERAGGGDTSISMISVRSLFTSAPPSEATEEEPLPEVARSTKAARNPKPRNLFEDKKKREFDDTTWAVRTTFDWIWARLDARVLPPRRALVVLFDRCDGVGTVSASGSAASQPTVIGDLDTDNAAANSENNAAPSFLPFEDELYRDDNFNIDEADGDGDAKFMHVPSDAPDATLARLALSRYRRHMCARVEIGHLPYQTAVAESYLRALLRCGAVMSAMESITVHHFEYGLERTPRDLYVEILGQVAALGPDASLEGTTIGDAKERVQKSVEQEGGASVVLALRWWHTFVMHRGFIPDSEAVEHLSTIFRAGNRDDLVSMLEAEVANNSDGRAGADMFDL</sequence>
<accession>A0A830HRT2</accession>
<organism evidence="2 3">
    <name type="scientific">Pycnococcus provasolii</name>
    <dbReference type="NCBI Taxonomy" id="41880"/>
    <lineage>
        <taxon>Eukaryota</taxon>
        <taxon>Viridiplantae</taxon>
        <taxon>Chlorophyta</taxon>
        <taxon>Pseudoscourfieldiophyceae</taxon>
        <taxon>Pseudoscourfieldiales</taxon>
        <taxon>Pycnococcaceae</taxon>
        <taxon>Pycnococcus</taxon>
    </lineage>
</organism>
<keyword evidence="3" id="KW-1185">Reference proteome</keyword>
<dbReference type="Proteomes" id="UP000660262">
    <property type="component" value="Unassembled WGS sequence"/>
</dbReference>
<comment type="caution">
    <text evidence="2">The sequence shown here is derived from an EMBL/GenBank/DDBJ whole genome shotgun (WGS) entry which is preliminary data.</text>
</comment>
<evidence type="ECO:0000313" key="2">
    <source>
        <dbReference type="EMBL" id="GHP09844.1"/>
    </source>
</evidence>
<proteinExistence type="predicted"/>
<protein>
    <submittedName>
        <fullName evidence="2">Uncharacterized protein</fullName>
    </submittedName>
</protein>
<evidence type="ECO:0000313" key="3">
    <source>
        <dbReference type="Proteomes" id="UP000660262"/>
    </source>
</evidence>